<reference evidence="1 2" key="1">
    <citation type="journal article" date="2004" name="Proc. Natl. Acad. Sci. U.S.A.">
        <title>Structural flexibility in the Burkholderia mallei genome.</title>
        <authorList>
            <person name="Nierman W.C."/>
            <person name="DeShazer D."/>
            <person name="Kim H.S."/>
            <person name="Tettelin H."/>
            <person name="Nelson K.E."/>
            <person name="Feldblyum T."/>
            <person name="Ulrich R.L."/>
            <person name="Ronning C.M."/>
            <person name="Brinkac L.M."/>
            <person name="Daugherty S.C."/>
            <person name="Davidsen T.D."/>
            <person name="Deboy R.T."/>
            <person name="Dimitrov G."/>
            <person name="Dodson R.J."/>
            <person name="Durkin A.S."/>
            <person name="Gwinn M.L."/>
            <person name="Haft D.H."/>
            <person name="Khouri H."/>
            <person name="Kolonay J.F."/>
            <person name="Madupu R."/>
            <person name="Mohammoud Y."/>
            <person name="Nelson W.C."/>
            <person name="Radune D."/>
            <person name="Romero C.M."/>
            <person name="Sarria S."/>
            <person name="Selengut J."/>
            <person name="Shamblin C."/>
            <person name="Sullivan S.A."/>
            <person name="White O."/>
            <person name="Yu Y."/>
            <person name="Zafar N."/>
            <person name="Zhou L."/>
            <person name="Fraser C.M."/>
        </authorList>
    </citation>
    <scope>NUCLEOTIDE SEQUENCE [LARGE SCALE GENOMIC DNA]</scope>
    <source>
        <strain evidence="1 2">ATCC 23344</strain>
    </source>
</reference>
<keyword evidence="2" id="KW-1185">Reference proteome</keyword>
<dbReference type="HOGENOM" id="CLU_1329860_0_0_4"/>
<evidence type="ECO:0000313" key="1">
    <source>
        <dbReference type="EMBL" id="AAU50127.1"/>
    </source>
</evidence>
<protein>
    <submittedName>
        <fullName evidence="1">Uncharacterized protein</fullName>
    </submittedName>
</protein>
<organism evidence="1 2">
    <name type="scientific">Burkholderia mallei (strain ATCC 23344)</name>
    <dbReference type="NCBI Taxonomy" id="243160"/>
    <lineage>
        <taxon>Bacteria</taxon>
        <taxon>Pseudomonadati</taxon>
        <taxon>Pseudomonadota</taxon>
        <taxon>Betaproteobacteria</taxon>
        <taxon>Burkholderiales</taxon>
        <taxon>Burkholderiaceae</taxon>
        <taxon>Burkholderia</taxon>
        <taxon>pseudomallei group</taxon>
    </lineage>
</organism>
<dbReference type="EMBL" id="CP000010">
    <property type="protein sequence ID" value="AAU50127.1"/>
    <property type="molecule type" value="Genomic_DNA"/>
</dbReference>
<dbReference type="KEGG" id="bma:BMA1519.1"/>
<name>A0A0H2WKL2_BURMA</name>
<dbReference type="Proteomes" id="UP000006693">
    <property type="component" value="Chromosome 1"/>
</dbReference>
<sequence length="206" mass="22984">MSRVGLPGTVMPRLEALQPVTASIIEPVPCPRAPPRSVGAGNPGVRFATAARQWRRCRPRERAFRDEYVGHRHRMYPRVVSGASRRVRATCGHFRRARSSAAASELPFDKGMSDTAGYRADRRRSPREPAPVFAGRYARHALEPLPKGADIGMSDALAERIDTQSCSSRRFATSIRGVCGYRLAAVRCRWARRCPMRGNARRPRFG</sequence>
<proteinExistence type="predicted"/>
<gene>
    <name evidence="1" type="ordered locus">BMA1519.1</name>
</gene>
<evidence type="ECO:0000313" key="2">
    <source>
        <dbReference type="Proteomes" id="UP000006693"/>
    </source>
</evidence>
<dbReference type="AlphaFoldDB" id="A0A0H2WKL2"/>
<accession>A0A0H2WKL2</accession>